<proteinExistence type="inferred from homology"/>
<organism evidence="6 7">
    <name type="scientific">Hydrogenispora ethanolica</name>
    <dbReference type="NCBI Taxonomy" id="1082276"/>
    <lineage>
        <taxon>Bacteria</taxon>
        <taxon>Bacillati</taxon>
        <taxon>Bacillota</taxon>
        <taxon>Hydrogenispora</taxon>
    </lineage>
</organism>
<evidence type="ECO:0000256" key="3">
    <source>
        <dbReference type="ARBA" id="ARBA00022741"/>
    </source>
</evidence>
<dbReference type="InterPro" id="IPR027417">
    <property type="entry name" value="P-loop_NTPase"/>
</dbReference>
<dbReference type="InterPro" id="IPR003593">
    <property type="entry name" value="AAA+_ATPase"/>
</dbReference>
<feature type="domain" description="ABC transporter" evidence="5">
    <location>
        <begin position="6"/>
        <end position="238"/>
    </location>
</feature>
<dbReference type="EMBL" id="SLUN01000013">
    <property type="protein sequence ID" value="TCL68537.1"/>
    <property type="molecule type" value="Genomic_DNA"/>
</dbReference>
<reference evidence="6 7" key="1">
    <citation type="submission" date="2019-03" db="EMBL/GenBank/DDBJ databases">
        <title>Genomic Encyclopedia of Type Strains, Phase IV (KMG-IV): sequencing the most valuable type-strain genomes for metagenomic binning, comparative biology and taxonomic classification.</title>
        <authorList>
            <person name="Goeker M."/>
        </authorList>
    </citation>
    <scope>NUCLEOTIDE SEQUENCE [LARGE SCALE GENOMIC DNA]</scope>
    <source>
        <strain evidence="6 7">LX-B</strain>
    </source>
</reference>
<dbReference type="Proteomes" id="UP000295008">
    <property type="component" value="Unassembled WGS sequence"/>
</dbReference>
<dbReference type="AlphaFoldDB" id="A0A4V2QEL5"/>
<evidence type="ECO:0000256" key="4">
    <source>
        <dbReference type="ARBA" id="ARBA00022840"/>
    </source>
</evidence>
<evidence type="ECO:0000313" key="6">
    <source>
        <dbReference type="EMBL" id="TCL68537.1"/>
    </source>
</evidence>
<keyword evidence="7" id="KW-1185">Reference proteome</keyword>
<dbReference type="InterPro" id="IPR003439">
    <property type="entry name" value="ABC_transporter-like_ATP-bd"/>
</dbReference>
<dbReference type="PANTHER" id="PTHR42734">
    <property type="entry name" value="METAL TRANSPORT SYSTEM ATP-BINDING PROTEIN TM_0124-RELATED"/>
    <property type="match status" value="1"/>
</dbReference>
<evidence type="ECO:0000313" key="7">
    <source>
        <dbReference type="Proteomes" id="UP000295008"/>
    </source>
</evidence>
<keyword evidence="2" id="KW-0813">Transport</keyword>
<dbReference type="InterPro" id="IPR050153">
    <property type="entry name" value="Metal_Ion_Import_ABC"/>
</dbReference>
<dbReference type="InterPro" id="IPR017871">
    <property type="entry name" value="ABC_transporter-like_CS"/>
</dbReference>
<evidence type="ECO:0000256" key="1">
    <source>
        <dbReference type="ARBA" id="ARBA00005417"/>
    </source>
</evidence>
<gene>
    <name evidence="6" type="ORF">EDC14_101378</name>
</gene>
<dbReference type="FunFam" id="3.40.50.300:FF:000134">
    <property type="entry name" value="Iron-enterobactin ABC transporter ATP-binding protein"/>
    <property type="match status" value="1"/>
</dbReference>
<accession>A0A4V2QEL5</accession>
<keyword evidence="3" id="KW-0547">Nucleotide-binding</keyword>
<dbReference type="PROSITE" id="PS50893">
    <property type="entry name" value="ABC_TRANSPORTER_2"/>
    <property type="match status" value="1"/>
</dbReference>
<evidence type="ECO:0000259" key="5">
    <source>
        <dbReference type="PROSITE" id="PS50893"/>
    </source>
</evidence>
<sequence length="256" mass="28769">MVDSILAVQNLTVRYGKHEVLSKISFTVEAGDYIGVVGPNGSGKTTLMKAVLGLLPLYEGKITFHPQLAEGHFIGYLPQKAVSSDRLFPAKVKEIVSIGLLANKKEPKFFSARDYERIDAILERLKIADLKDKKIGNLSGGQQQRVLLARAMVNSPQMLILDEPTSALDPQIREEFYELIEGLNRDDGVVVMVVSHDVGSVGKYTKKMLYLDRRLVFYGGYDEFCHSQEMTEYFGFLAQHQFCWGHADGKHDQLDR</sequence>
<dbReference type="SUPFAM" id="SSF52540">
    <property type="entry name" value="P-loop containing nucleoside triphosphate hydrolases"/>
    <property type="match status" value="1"/>
</dbReference>
<name>A0A4V2QEL5_HYDET</name>
<comment type="caution">
    <text evidence="6">The sequence shown here is derived from an EMBL/GenBank/DDBJ whole genome shotgun (WGS) entry which is preliminary data.</text>
</comment>
<dbReference type="Pfam" id="PF00005">
    <property type="entry name" value="ABC_tran"/>
    <property type="match status" value="1"/>
</dbReference>
<dbReference type="RefSeq" id="WP_165907975.1">
    <property type="nucleotide sequence ID" value="NZ_SLUN01000013.1"/>
</dbReference>
<dbReference type="PANTHER" id="PTHR42734:SF17">
    <property type="entry name" value="METAL TRANSPORT SYSTEM ATP-BINDING PROTEIN TM_0124-RELATED"/>
    <property type="match status" value="1"/>
</dbReference>
<dbReference type="GO" id="GO:0005524">
    <property type="term" value="F:ATP binding"/>
    <property type="evidence" value="ECO:0007669"/>
    <property type="project" value="UniProtKB-KW"/>
</dbReference>
<evidence type="ECO:0000256" key="2">
    <source>
        <dbReference type="ARBA" id="ARBA00022448"/>
    </source>
</evidence>
<dbReference type="CDD" id="cd03235">
    <property type="entry name" value="ABC_Metallic_Cations"/>
    <property type="match status" value="1"/>
</dbReference>
<dbReference type="Gene3D" id="3.40.50.300">
    <property type="entry name" value="P-loop containing nucleotide triphosphate hydrolases"/>
    <property type="match status" value="1"/>
</dbReference>
<dbReference type="GO" id="GO:0016887">
    <property type="term" value="F:ATP hydrolysis activity"/>
    <property type="evidence" value="ECO:0007669"/>
    <property type="project" value="InterPro"/>
</dbReference>
<keyword evidence="4 6" id="KW-0067">ATP-binding</keyword>
<protein>
    <submittedName>
        <fullName evidence="6">Zinc transport system ATP-binding protein</fullName>
    </submittedName>
</protein>
<dbReference type="PROSITE" id="PS00211">
    <property type="entry name" value="ABC_TRANSPORTER_1"/>
    <property type="match status" value="1"/>
</dbReference>
<dbReference type="SMART" id="SM00382">
    <property type="entry name" value="AAA"/>
    <property type="match status" value="1"/>
</dbReference>
<comment type="similarity">
    <text evidence="1">Belongs to the ABC transporter superfamily.</text>
</comment>